<evidence type="ECO:0000259" key="8">
    <source>
        <dbReference type="Pfam" id="PF01773"/>
    </source>
</evidence>
<keyword evidence="4 7" id="KW-0812">Transmembrane</keyword>
<keyword evidence="7" id="KW-0813">Transport</keyword>
<dbReference type="Pfam" id="PF01773">
    <property type="entry name" value="Nucleos_tra2_N"/>
    <property type="match status" value="1"/>
</dbReference>
<evidence type="ECO:0000259" key="10">
    <source>
        <dbReference type="Pfam" id="PF07670"/>
    </source>
</evidence>
<dbReference type="GO" id="GO:0005886">
    <property type="term" value="C:plasma membrane"/>
    <property type="evidence" value="ECO:0007669"/>
    <property type="project" value="UniProtKB-SubCell"/>
</dbReference>
<dbReference type="GO" id="GO:0005337">
    <property type="term" value="F:nucleoside transmembrane transporter activity"/>
    <property type="evidence" value="ECO:0007669"/>
    <property type="project" value="InterPro"/>
</dbReference>
<evidence type="ECO:0000256" key="5">
    <source>
        <dbReference type="ARBA" id="ARBA00022989"/>
    </source>
</evidence>
<feature type="transmembrane region" description="Helical" evidence="7">
    <location>
        <begin position="256"/>
        <end position="278"/>
    </location>
</feature>
<feature type="domain" description="Nucleoside transporter/FeoB GTPase Gate" evidence="10">
    <location>
        <begin position="92"/>
        <end position="190"/>
    </location>
</feature>
<feature type="transmembrane region" description="Helical" evidence="7">
    <location>
        <begin position="360"/>
        <end position="385"/>
    </location>
</feature>
<feature type="transmembrane region" description="Helical" evidence="7">
    <location>
        <begin position="397"/>
        <end position="420"/>
    </location>
</feature>
<protein>
    <recommendedName>
        <fullName evidence="7">Nucleoside permease</fullName>
    </recommendedName>
</protein>
<dbReference type="InterPro" id="IPR018270">
    <property type="entry name" value="C_nuclsd_transpt_met_bac"/>
</dbReference>
<feature type="transmembrane region" description="Helical" evidence="7">
    <location>
        <begin position="36"/>
        <end position="59"/>
    </location>
</feature>
<evidence type="ECO:0000259" key="9">
    <source>
        <dbReference type="Pfam" id="PF07662"/>
    </source>
</evidence>
<evidence type="ECO:0000313" key="12">
    <source>
        <dbReference type="Proteomes" id="UP000525987"/>
    </source>
</evidence>
<keyword evidence="6 7" id="KW-0472">Membrane</keyword>
<evidence type="ECO:0000256" key="6">
    <source>
        <dbReference type="ARBA" id="ARBA00023136"/>
    </source>
</evidence>
<dbReference type="Pfam" id="PF07670">
    <property type="entry name" value="Gate"/>
    <property type="match status" value="1"/>
</dbReference>
<dbReference type="PANTHER" id="PTHR10590:SF4">
    <property type="entry name" value="SOLUTE CARRIER FAMILY 28 MEMBER 3"/>
    <property type="match status" value="1"/>
</dbReference>
<dbReference type="InterPro" id="IPR011642">
    <property type="entry name" value="Gate_dom"/>
</dbReference>
<keyword evidence="5 7" id="KW-1133">Transmembrane helix</keyword>
<feature type="transmembrane region" description="Helical" evidence="7">
    <location>
        <begin position="290"/>
        <end position="309"/>
    </location>
</feature>
<dbReference type="InterPro" id="IPR011657">
    <property type="entry name" value="CNT_C_dom"/>
</dbReference>
<feature type="domain" description="Concentrative nucleoside transporter C-terminal" evidence="9">
    <location>
        <begin position="195"/>
        <end position="415"/>
    </location>
</feature>
<comment type="caution">
    <text evidence="11">The sequence shown here is derived from an EMBL/GenBank/DDBJ whole genome shotgun (WGS) entry which is preliminary data.</text>
</comment>
<dbReference type="RefSeq" id="WP_183389433.1">
    <property type="nucleotide sequence ID" value="NZ_JACHXM010000034.1"/>
</dbReference>
<gene>
    <name evidence="11" type="ORF">FHR96_003999</name>
</gene>
<evidence type="ECO:0000256" key="2">
    <source>
        <dbReference type="ARBA" id="ARBA00009033"/>
    </source>
</evidence>
<evidence type="ECO:0000256" key="1">
    <source>
        <dbReference type="ARBA" id="ARBA00004651"/>
    </source>
</evidence>
<sequence>MTIIMSLVGMMTLIAIALIFSSNRRAIRLRTVGGAFAIQAGIGAFVLYVPAGQAVLATVSDAVSQVVLYANDGIGFLFGGLADVESTGFVFAIKVLPVIIFFSSLTAVLYYIGVMQWIIRILGGALQKALGTSRTESLSATANIFVGQTEAPLVVRPFIARMTQSQLFAVMCGGLASVAGSVLAGYAALGIPMEYLVAASFMAAPGGLLFAKLLMPETETPEDSVSAAEERLEEEEDHPTNVLDAAAAGASSGLMLAANVGAMLLAFIGLIALVNGILGGVGDWFGMESLSLEMILGWLFAPLAFLLGVPWQEATLAGSFIGQKLVVNEFVAYIHLAPYLDGEQVVAATGEALSRHTAAILSFALCGFANLSSIAILLGGLGGIAPSRRHDIARLGLKAMLAGTLSNLMSATLAGFFIALG</sequence>
<dbReference type="AlphaFoldDB" id="A0A7W5C1M1"/>
<feature type="transmembrane region" description="Helical" evidence="7">
    <location>
        <begin position="88"/>
        <end position="112"/>
    </location>
</feature>
<proteinExistence type="inferred from homology"/>
<organism evidence="11 12">
    <name type="scientific">Halomonas organivorans</name>
    <dbReference type="NCBI Taxonomy" id="257772"/>
    <lineage>
        <taxon>Bacteria</taxon>
        <taxon>Pseudomonadati</taxon>
        <taxon>Pseudomonadota</taxon>
        <taxon>Gammaproteobacteria</taxon>
        <taxon>Oceanospirillales</taxon>
        <taxon>Halomonadaceae</taxon>
        <taxon>Halomonas</taxon>
    </lineage>
</organism>
<evidence type="ECO:0000256" key="4">
    <source>
        <dbReference type="ARBA" id="ARBA00022692"/>
    </source>
</evidence>
<dbReference type="Pfam" id="PF07662">
    <property type="entry name" value="Nucleos_tra2_C"/>
    <property type="match status" value="1"/>
</dbReference>
<evidence type="ECO:0000313" key="11">
    <source>
        <dbReference type="EMBL" id="MBB3143085.1"/>
    </source>
</evidence>
<comment type="similarity">
    <text evidence="2 7">Belongs to the concentrative nucleoside transporter (CNT) (TC 2.A.41) family.</text>
</comment>
<feature type="transmembrane region" description="Helical" evidence="7">
    <location>
        <begin position="167"/>
        <end position="189"/>
    </location>
</feature>
<dbReference type="PANTHER" id="PTHR10590">
    <property type="entry name" value="SODIUM/NUCLEOSIDE COTRANSPORTER"/>
    <property type="match status" value="1"/>
</dbReference>
<keyword evidence="3" id="KW-1003">Cell membrane</keyword>
<dbReference type="InterPro" id="IPR002668">
    <property type="entry name" value="CNT_N_dom"/>
</dbReference>
<keyword evidence="12" id="KW-1185">Reference proteome</keyword>
<dbReference type="InterPro" id="IPR008276">
    <property type="entry name" value="C_nuclsd_transpt"/>
</dbReference>
<evidence type="ECO:0000256" key="7">
    <source>
        <dbReference type="RuleBase" id="RU362018"/>
    </source>
</evidence>
<dbReference type="Proteomes" id="UP000525987">
    <property type="component" value="Unassembled WGS sequence"/>
</dbReference>
<reference evidence="11 12" key="1">
    <citation type="submission" date="2020-08" db="EMBL/GenBank/DDBJ databases">
        <title>Genomic Encyclopedia of Type Strains, Phase III (KMG-III): the genomes of soil and plant-associated and newly described type strains.</title>
        <authorList>
            <person name="Whitman W."/>
        </authorList>
    </citation>
    <scope>NUCLEOTIDE SEQUENCE [LARGE SCALE GENOMIC DNA]</scope>
    <source>
        <strain evidence="11 12">CECT 5995</strain>
    </source>
</reference>
<dbReference type="NCBIfam" id="TIGR00804">
    <property type="entry name" value="nupC"/>
    <property type="match status" value="1"/>
</dbReference>
<evidence type="ECO:0000256" key="3">
    <source>
        <dbReference type="ARBA" id="ARBA00022475"/>
    </source>
</evidence>
<comment type="subcellular location">
    <subcellularLocation>
        <location evidence="1">Cell membrane</location>
        <topology evidence="1">Multi-pass membrane protein</topology>
    </subcellularLocation>
</comment>
<name>A0A7W5C1M1_9GAMM</name>
<accession>A0A7W5C1M1</accession>
<dbReference type="GO" id="GO:0015293">
    <property type="term" value="F:symporter activity"/>
    <property type="evidence" value="ECO:0007669"/>
    <property type="project" value="TreeGrafter"/>
</dbReference>
<comment type="caution">
    <text evidence="7">Lacks conserved residue(s) required for the propagation of feature annotation.</text>
</comment>
<feature type="domain" description="Concentrative nucleoside transporter N-terminal" evidence="8">
    <location>
        <begin position="8"/>
        <end position="81"/>
    </location>
</feature>
<dbReference type="EMBL" id="JACHXM010000034">
    <property type="protein sequence ID" value="MBB3143085.1"/>
    <property type="molecule type" value="Genomic_DNA"/>
</dbReference>